<comment type="caution">
    <text evidence="1">The sequence shown here is derived from an EMBL/GenBank/DDBJ whole genome shotgun (WGS) entry which is preliminary data.</text>
</comment>
<dbReference type="AlphaFoldDB" id="A0A166PTH0"/>
<sequence length="62" mass="6749">MDRRNWIELSQDADTGGAPRMTLWALLGVGSARAFGSPQAFKRMNTALACLLLVSAWLTVLV</sequence>
<evidence type="ECO:0000313" key="2">
    <source>
        <dbReference type="Proteomes" id="UP000076489"/>
    </source>
</evidence>
<evidence type="ECO:0000313" key="1">
    <source>
        <dbReference type="EMBL" id="KZN19299.1"/>
    </source>
</evidence>
<organism evidence="1 2">
    <name type="scientific">Pseudomonas fluorescens</name>
    <dbReference type="NCBI Taxonomy" id="294"/>
    <lineage>
        <taxon>Bacteria</taxon>
        <taxon>Pseudomonadati</taxon>
        <taxon>Pseudomonadota</taxon>
        <taxon>Gammaproteobacteria</taxon>
        <taxon>Pseudomonadales</taxon>
        <taxon>Pseudomonadaceae</taxon>
        <taxon>Pseudomonas</taxon>
    </lineage>
</organism>
<protein>
    <submittedName>
        <fullName evidence="1">Uncharacterized protein</fullName>
    </submittedName>
</protein>
<reference evidence="2" key="1">
    <citation type="submission" date="2016-03" db="EMBL/GenBank/DDBJ databases">
        <authorList>
            <person name="Ray J."/>
            <person name="Price M."/>
            <person name="Deutschbauer A."/>
        </authorList>
    </citation>
    <scope>NUCLEOTIDE SEQUENCE [LARGE SCALE GENOMIC DNA]</scope>
    <source>
        <strain evidence="2">FW300-N1B4</strain>
    </source>
</reference>
<accession>A0A166PTH0</accession>
<name>A0A166PTH0_PSEFL</name>
<reference evidence="1 2" key="2">
    <citation type="journal article" date="2018" name="Nature">
        <title>Mutant phenotypes for thousands of bacterial genes of unknown function.</title>
        <authorList>
            <person name="Price M.N."/>
            <person name="Wetmore K.M."/>
            <person name="Waters R.J."/>
            <person name="Callaghan M."/>
            <person name="Ray J."/>
            <person name="Liu H."/>
            <person name="Kuehl J.V."/>
            <person name="Melnyk R.A."/>
            <person name="Lamson J.S."/>
            <person name="Suh Y."/>
            <person name="Carlson H.K."/>
            <person name="Esquivel Z."/>
            <person name="Sadeeshkumar H."/>
            <person name="Chakraborty R."/>
            <person name="Zane G.M."/>
            <person name="Rubin B.E."/>
            <person name="Wall J.D."/>
            <person name="Visel A."/>
            <person name="Bristow J."/>
            <person name="Blow M.J."/>
            <person name="Arkin A.P."/>
            <person name="Deutschbauer A.M."/>
        </authorList>
    </citation>
    <scope>NUCLEOTIDE SEQUENCE [LARGE SCALE GENOMIC DNA]</scope>
    <source>
        <strain evidence="1 2">FW300-N1B4</strain>
    </source>
</reference>
<gene>
    <name evidence="1" type="ORF">A1D17_25210</name>
</gene>
<dbReference type="Proteomes" id="UP000076489">
    <property type="component" value="Unassembled WGS sequence"/>
</dbReference>
<proteinExistence type="predicted"/>
<dbReference type="EMBL" id="LUKJ01000003">
    <property type="protein sequence ID" value="KZN19299.1"/>
    <property type="molecule type" value="Genomic_DNA"/>
</dbReference>